<dbReference type="EMBL" id="JALPRX010000020">
    <property type="protein sequence ID" value="MCK8783890.1"/>
    <property type="molecule type" value="Genomic_DNA"/>
</dbReference>
<protein>
    <submittedName>
        <fullName evidence="2">NADH:ubiquinone oxidoreductase subunit NDUFA12</fullName>
    </submittedName>
</protein>
<dbReference type="GO" id="GO:0006979">
    <property type="term" value="P:response to oxidative stress"/>
    <property type="evidence" value="ECO:0007669"/>
    <property type="project" value="TreeGrafter"/>
</dbReference>
<dbReference type="Pfam" id="PF05071">
    <property type="entry name" value="NDUFA12"/>
    <property type="match status" value="1"/>
</dbReference>
<dbReference type="AlphaFoldDB" id="A0A9X1Y7Y8"/>
<sequence length="118" mass="13348">MSFLQRLSARLAGRAVGTDRFGNTYYESAAKQPVYDRTRRWVVYKGAPDPTSIPPEWHAWMHHTVDAPLSEVKRYAWQKEHRPNLTGTPASYRPAGHDYAGGQRRATAGDYDAWTPGS</sequence>
<dbReference type="InterPro" id="IPR007763">
    <property type="entry name" value="NDUFA12"/>
</dbReference>
<evidence type="ECO:0000256" key="1">
    <source>
        <dbReference type="SAM" id="MobiDB-lite"/>
    </source>
</evidence>
<gene>
    <name evidence="2" type="ORF">M0638_05780</name>
</gene>
<evidence type="ECO:0000313" key="3">
    <source>
        <dbReference type="Proteomes" id="UP001139516"/>
    </source>
</evidence>
<reference evidence="2" key="1">
    <citation type="submission" date="2022-04" db="EMBL/GenBank/DDBJ databases">
        <title>Roseomonas acroporae sp. nov., isolated from coral Acropora digitifera.</title>
        <authorList>
            <person name="Sun H."/>
        </authorList>
    </citation>
    <scope>NUCLEOTIDE SEQUENCE</scope>
    <source>
        <strain evidence="2">NAR14</strain>
    </source>
</reference>
<proteinExistence type="predicted"/>
<accession>A0A9X1Y7Y8</accession>
<name>A0A9X1Y7Y8_9PROT</name>
<dbReference type="Proteomes" id="UP001139516">
    <property type="component" value="Unassembled WGS sequence"/>
</dbReference>
<comment type="caution">
    <text evidence="2">The sequence shown here is derived from an EMBL/GenBank/DDBJ whole genome shotgun (WGS) entry which is preliminary data.</text>
</comment>
<dbReference type="PANTHER" id="PTHR12910:SF2">
    <property type="entry name" value="NADH DEHYDROGENASE [UBIQUINONE] 1 ALPHA SUBCOMPLEX SUBUNIT 12"/>
    <property type="match status" value="1"/>
</dbReference>
<organism evidence="2 3">
    <name type="scientific">Roseomonas acroporae</name>
    <dbReference type="NCBI Taxonomy" id="2937791"/>
    <lineage>
        <taxon>Bacteria</taxon>
        <taxon>Pseudomonadati</taxon>
        <taxon>Pseudomonadota</taxon>
        <taxon>Alphaproteobacteria</taxon>
        <taxon>Acetobacterales</taxon>
        <taxon>Roseomonadaceae</taxon>
        <taxon>Roseomonas</taxon>
    </lineage>
</organism>
<dbReference type="PANTHER" id="PTHR12910">
    <property type="entry name" value="NADH-UBIQUINONE OXIDOREDUCTASE SUBUNIT B17.2"/>
    <property type="match status" value="1"/>
</dbReference>
<dbReference type="GO" id="GO:0045271">
    <property type="term" value="C:respiratory chain complex I"/>
    <property type="evidence" value="ECO:0007669"/>
    <property type="project" value="InterPro"/>
</dbReference>
<keyword evidence="3" id="KW-1185">Reference proteome</keyword>
<dbReference type="NCBIfam" id="NF006040">
    <property type="entry name" value="PRK08183.1"/>
    <property type="match status" value="1"/>
</dbReference>
<feature type="region of interest" description="Disordered" evidence="1">
    <location>
        <begin position="83"/>
        <end position="118"/>
    </location>
</feature>
<dbReference type="RefSeq" id="WP_248666014.1">
    <property type="nucleotide sequence ID" value="NZ_JALPRX010000020.1"/>
</dbReference>
<evidence type="ECO:0000313" key="2">
    <source>
        <dbReference type="EMBL" id="MCK8783890.1"/>
    </source>
</evidence>